<dbReference type="GO" id="GO:0005829">
    <property type="term" value="C:cytosol"/>
    <property type="evidence" value="ECO:0007669"/>
    <property type="project" value="TreeGrafter"/>
</dbReference>
<dbReference type="OrthoDB" id="9810135at2"/>
<keyword evidence="6" id="KW-0269">Exonuclease</keyword>
<dbReference type="InterPro" id="IPR038726">
    <property type="entry name" value="PDDEXK_AddAB-type"/>
</dbReference>
<evidence type="ECO:0000256" key="13">
    <source>
        <dbReference type="ARBA" id="ARBA00048988"/>
    </source>
</evidence>
<keyword evidence="8" id="KW-0238">DNA-binding</keyword>
<dbReference type="SUPFAM" id="SSF52540">
    <property type="entry name" value="P-loop containing nucleoside triphosphate hydrolases"/>
    <property type="match status" value="1"/>
</dbReference>
<dbReference type="Gene3D" id="1.10.486.10">
    <property type="entry name" value="PCRA, domain 4"/>
    <property type="match status" value="1"/>
</dbReference>
<evidence type="ECO:0000256" key="5">
    <source>
        <dbReference type="ARBA" id="ARBA00022806"/>
    </source>
</evidence>
<dbReference type="GO" id="GO:0003677">
    <property type="term" value="F:DNA binding"/>
    <property type="evidence" value="ECO:0007669"/>
    <property type="project" value="UniProtKB-KW"/>
</dbReference>
<comment type="catalytic activity">
    <reaction evidence="11">
        <text>Couples ATP hydrolysis with the unwinding of duplex DNA by translocating in the 3'-5' direction.</text>
        <dbReference type="EC" id="5.6.2.4"/>
    </reaction>
</comment>
<dbReference type="GO" id="GO:0016887">
    <property type="term" value="F:ATP hydrolysis activity"/>
    <property type="evidence" value="ECO:0007669"/>
    <property type="project" value="RHEA"/>
</dbReference>
<keyword evidence="5 14" id="KW-0347">Helicase</keyword>
<evidence type="ECO:0000256" key="11">
    <source>
        <dbReference type="ARBA" id="ARBA00034617"/>
    </source>
</evidence>
<evidence type="ECO:0000256" key="7">
    <source>
        <dbReference type="ARBA" id="ARBA00022840"/>
    </source>
</evidence>
<keyword evidence="9" id="KW-0234">DNA repair</keyword>
<dbReference type="SUPFAM" id="SSF52980">
    <property type="entry name" value="Restriction endonuclease-like"/>
    <property type="match status" value="1"/>
</dbReference>
<dbReference type="Pfam" id="PF12705">
    <property type="entry name" value="PDDEXK_1"/>
    <property type="match status" value="1"/>
</dbReference>
<dbReference type="KEGG" id="ccel:CCDG5_1479"/>
<dbReference type="PANTHER" id="PTHR11070:SF48">
    <property type="entry name" value="ATP-DEPENDENT HELICASE_NUCLEASE SUBUNIT A"/>
    <property type="match status" value="1"/>
</dbReference>
<dbReference type="InterPro" id="IPR027417">
    <property type="entry name" value="P-loop_NTPase"/>
</dbReference>
<dbReference type="Gene3D" id="3.90.320.10">
    <property type="match status" value="1"/>
</dbReference>
<dbReference type="PATRIC" id="fig|29343.3.peg.1560"/>
<feature type="domain" description="UvrD-like helicase ATP-binding" evidence="15">
    <location>
        <begin position="3"/>
        <end position="472"/>
    </location>
</feature>
<dbReference type="InterPro" id="IPR011604">
    <property type="entry name" value="PDDEXK-like_dom_sf"/>
</dbReference>
<dbReference type="InterPro" id="IPR000212">
    <property type="entry name" value="DNA_helicase_UvrD/REP"/>
</dbReference>
<evidence type="ECO:0000259" key="16">
    <source>
        <dbReference type="PROSITE" id="PS51217"/>
    </source>
</evidence>
<dbReference type="GO" id="GO:0005524">
    <property type="term" value="F:ATP binding"/>
    <property type="evidence" value="ECO:0007669"/>
    <property type="project" value="UniProtKB-UniRule"/>
</dbReference>
<dbReference type="GO" id="GO:0043138">
    <property type="term" value="F:3'-5' DNA helicase activity"/>
    <property type="evidence" value="ECO:0007669"/>
    <property type="project" value="UniProtKB-EC"/>
</dbReference>
<keyword evidence="4 14" id="KW-0378">Hydrolase</keyword>
<evidence type="ECO:0000256" key="1">
    <source>
        <dbReference type="ARBA" id="ARBA00022722"/>
    </source>
</evidence>
<keyword evidence="3" id="KW-0227">DNA damage</keyword>
<evidence type="ECO:0000256" key="10">
    <source>
        <dbReference type="ARBA" id="ARBA00023235"/>
    </source>
</evidence>
<dbReference type="Pfam" id="PF13361">
    <property type="entry name" value="UvrD_C"/>
    <property type="match status" value="1"/>
</dbReference>
<keyword evidence="2 14" id="KW-0547">Nucleotide-binding</keyword>
<dbReference type="HOGENOM" id="CLU_001114_3_1_9"/>
<sequence length="1180" mass="132255">MERKWTSEQRDAIYARGGTLLVSAAAGSGKTAVLVERVIGLITDPNHPCDADRLLVVTFTNAAAAEMRERISQRLSDMISQNPLDFNLQRQQMLLQNGHISTIHSFCLDLLREHFEKLDIPPDFRVADQNESEIIRSEVLSDILEKMYAEGGEAFLELSRVLSTGRGDKALSDTVLRLYDFMRSLDDADGFLKSAAAMYDETKPVENSVWGRIAIEYTKAALGSALNAHRRALLKIHGDPQLDKAYGPAFESDIAGIERLIEKAESGDWDGLCSAVSGFSFERLGALRKFGDEALKEELKAQRDSLKKLLSELSSGVLCSSAADFKSDMRRLRPLVECMCDILKKLDREFFKEKLSRGILDFSDLEQLTLKLLIKREDGKAVFTNTAREIASRFDEILVDEYQDTNPAQDMIFRAVSRNETNLFMVGDVKQSIYSFRQARPELFTGMSERCTPFDGVNFPARIILGRNFRSRKGVTDAVNFTFEKLMSKELGGVDYGENEKLTPAATYFERGGADFAIHLIDAGEYDGDEDGAEIEARHIAREIKRLIAEGFTVQGEKGPRKVTYRDFSILLRSMEGRAQKYVRVLENEGIPVYADIASGYLGAYEVMVALSLLRIIDNPLQDVPLVSVLLSPVFGFTPDDIALVRLKAKDKSLYLALLEFAKEDNRFDGFLSLLDRLRTLAAVLPADRLILRIYDETGMLNIFEAMPNGEMRHANLRLLLDYARAYESAGWRGLSGFMNFIDRVDRQNSDIAPASSISENADVVRIMSIHKSKGLEFPICFLGGLSKRFNNEDIQKPVLFHPYCGLGSMVRDNRLNCRFTTLPREAARIEIQKSSLSEEMRVLYVAMTRAKEKLYAVMTLKNAETALRRAASIMRSGEKVSYFEAMSAQCPAELLLAAALVHPSCGKLRSLAGVYDAPVKDSGGIWEFEWIDARSLVSADSANEKADNEIYKTAETERLKNEIKARIEYKYPYENLLKLPTKVSVSELTEKQGTDFSAENVRPSFLEGEGLSPAEKGTALHAFMQYCRLDALRSESGAAEEVERLVEEKFILPEQGAAVDTAKAAAFGSSPVYKRICAAKKLWREFRFNIEVPANEIYEEAADTDAKILLQGMADLVFEEDGGAVILDYKTDRVSSPEALIERYSGQLNSYARAVQEILGVPVKEKIIYSFQLEREIRV</sequence>
<dbReference type="GO" id="GO:0000725">
    <property type="term" value="P:recombinational repair"/>
    <property type="evidence" value="ECO:0007669"/>
    <property type="project" value="TreeGrafter"/>
</dbReference>
<dbReference type="Pfam" id="PF00580">
    <property type="entry name" value="UvrD-helicase"/>
    <property type="match status" value="1"/>
</dbReference>
<dbReference type="PROSITE" id="PS51198">
    <property type="entry name" value="UVRD_HELICASE_ATP_BIND"/>
    <property type="match status" value="1"/>
</dbReference>
<dbReference type="GO" id="GO:0033202">
    <property type="term" value="C:DNA helicase complex"/>
    <property type="evidence" value="ECO:0007669"/>
    <property type="project" value="TreeGrafter"/>
</dbReference>
<dbReference type="AlphaFoldDB" id="A0A078KTY2"/>
<evidence type="ECO:0000256" key="8">
    <source>
        <dbReference type="ARBA" id="ARBA00023125"/>
    </source>
</evidence>
<feature type="domain" description="UvrD-like helicase C-terminal" evidence="16">
    <location>
        <begin position="484"/>
        <end position="775"/>
    </location>
</feature>
<dbReference type="GO" id="GO:0006302">
    <property type="term" value="P:double-strand break repair"/>
    <property type="evidence" value="ECO:0007669"/>
    <property type="project" value="InterPro"/>
</dbReference>
<evidence type="ECO:0000259" key="15">
    <source>
        <dbReference type="PROSITE" id="PS51198"/>
    </source>
</evidence>
<evidence type="ECO:0000256" key="12">
    <source>
        <dbReference type="ARBA" id="ARBA00034808"/>
    </source>
</evidence>
<dbReference type="PANTHER" id="PTHR11070">
    <property type="entry name" value="UVRD / RECB / PCRA DNA HELICASE FAMILY MEMBER"/>
    <property type="match status" value="1"/>
</dbReference>
<keyword evidence="18" id="KW-1185">Reference proteome</keyword>
<dbReference type="EC" id="5.6.2.4" evidence="12"/>
<dbReference type="PROSITE" id="PS51217">
    <property type="entry name" value="UVRD_HELICASE_CTER"/>
    <property type="match status" value="1"/>
</dbReference>
<dbReference type="STRING" id="29343.CCDG5_1479"/>
<dbReference type="NCBIfam" id="TIGR02785">
    <property type="entry name" value="addA_Gpos"/>
    <property type="match status" value="1"/>
</dbReference>
<dbReference type="InterPro" id="IPR011335">
    <property type="entry name" value="Restrct_endonuc-II-like"/>
</dbReference>
<dbReference type="GO" id="GO:0004527">
    <property type="term" value="F:exonuclease activity"/>
    <property type="evidence" value="ECO:0007669"/>
    <property type="project" value="UniProtKB-KW"/>
</dbReference>
<reference evidence="18" key="1">
    <citation type="submission" date="2014-07" db="EMBL/GenBank/DDBJ databases">
        <authorList>
            <person name="Wibberg D."/>
        </authorList>
    </citation>
    <scope>NUCLEOTIDE SEQUENCE [LARGE SCALE GENOMIC DNA]</scope>
    <source>
        <strain evidence="18">DG5</strain>
    </source>
</reference>
<keyword evidence="1" id="KW-0540">Nuclease</keyword>
<evidence type="ECO:0000256" key="3">
    <source>
        <dbReference type="ARBA" id="ARBA00022763"/>
    </source>
</evidence>
<dbReference type="Proteomes" id="UP000032431">
    <property type="component" value="Chromosome I"/>
</dbReference>
<organism evidence="17 18">
    <name type="scientific">[Clostridium] cellulosi</name>
    <dbReference type="NCBI Taxonomy" id="29343"/>
    <lineage>
        <taxon>Bacteria</taxon>
        <taxon>Bacillati</taxon>
        <taxon>Bacillota</taxon>
        <taxon>Clostridia</taxon>
        <taxon>Eubacteriales</taxon>
        <taxon>Oscillospiraceae</taxon>
        <taxon>Oscillospiraceae incertae sedis</taxon>
    </lineage>
</organism>
<evidence type="ECO:0000256" key="6">
    <source>
        <dbReference type="ARBA" id="ARBA00022839"/>
    </source>
</evidence>
<dbReference type="InterPro" id="IPR014017">
    <property type="entry name" value="DNA_helicase_UvrD-like_C"/>
</dbReference>
<evidence type="ECO:0000256" key="9">
    <source>
        <dbReference type="ARBA" id="ARBA00023204"/>
    </source>
</evidence>
<evidence type="ECO:0000256" key="4">
    <source>
        <dbReference type="ARBA" id="ARBA00022801"/>
    </source>
</evidence>
<dbReference type="InterPro" id="IPR014016">
    <property type="entry name" value="UvrD-like_ATP-bd"/>
</dbReference>
<gene>
    <name evidence="17" type="ORF">CCDG5_1479</name>
</gene>
<accession>A0A078KTY2</accession>
<dbReference type="EMBL" id="LM995447">
    <property type="protein sequence ID" value="CDZ24589.1"/>
    <property type="molecule type" value="Genomic_DNA"/>
</dbReference>
<evidence type="ECO:0000256" key="2">
    <source>
        <dbReference type="ARBA" id="ARBA00022741"/>
    </source>
</evidence>
<evidence type="ECO:0000313" key="18">
    <source>
        <dbReference type="Proteomes" id="UP000032431"/>
    </source>
</evidence>
<evidence type="ECO:0000313" key="17">
    <source>
        <dbReference type="EMBL" id="CDZ24589.1"/>
    </source>
</evidence>
<protein>
    <recommendedName>
        <fullName evidence="12">DNA 3'-5' helicase</fullName>
        <ecNumber evidence="12">5.6.2.4</ecNumber>
    </recommendedName>
</protein>
<dbReference type="CDD" id="cd17932">
    <property type="entry name" value="DEXQc_UvrD"/>
    <property type="match status" value="2"/>
</dbReference>
<name>A0A078KTY2_9FIRM</name>
<proteinExistence type="predicted"/>
<dbReference type="Gene3D" id="3.40.50.300">
    <property type="entry name" value="P-loop containing nucleotide triphosphate hydrolases"/>
    <property type="match status" value="4"/>
</dbReference>
<feature type="binding site" evidence="14">
    <location>
        <begin position="24"/>
        <end position="31"/>
    </location>
    <ligand>
        <name>ATP</name>
        <dbReference type="ChEBI" id="CHEBI:30616"/>
    </ligand>
</feature>
<comment type="catalytic activity">
    <reaction evidence="13">
        <text>ATP + H2O = ADP + phosphate + H(+)</text>
        <dbReference type="Rhea" id="RHEA:13065"/>
        <dbReference type="ChEBI" id="CHEBI:15377"/>
        <dbReference type="ChEBI" id="CHEBI:15378"/>
        <dbReference type="ChEBI" id="CHEBI:30616"/>
        <dbReference type="ChEBI" id="CHEBI:43474"/>
        <dbReference type="ChEBI" id="CHEBI:456216"/>
        <dbReference type="EC" id="5.6.2.4"/>
    </reaction>
</comment>
<keyword evidence="7 14" id="KW-0067">ATP-binding</keyword>
<evidence type="ECO:0000256" key="14">
    <source>
        <dbReference type="PROSITE-ProRule" id="PRU00560"/>
    </source>
</evidence>
<keyword evidence="10" id="KW-0413">Isomerase</keyword>
<dbReference type="InterPro" id="IPR014152">
    <property type="entry name" value="AddA"/>
</dbReference>